<protein>
    <submittedName>
        <fullName evidence="2">YueI family protein</fullName>
    </submittedName>
</protein>
<comment type="caution">
    <text evidence="2">The sequence shown here is derived from an EMBL/GenBank/DDBJ whole genome shotgun (WGS) entry which is preliminary data.</text>
</comment>
<sequence>MSQDDVSSRLEQSTMGGTPKVNPDEQREYLGTFKERVALCIKIKDLKNPEAIKALQTEIDKNHDYQVIINGNLDHDLIAPYLKTASSNNVKFIIRTDSFYRTSDDDYGIVYANNQSINVEQIDFEDKYSQVSNTESTTEDNTQSSSVLSKLKNLFK</sequence>
<evidence type="ECO:0000313" key="3">
    <source>
        <dbReference type="Proteomes" id="UP001438112"/>
    </source>
</evidence>
<evidence type="ECO:0000256" key="1">
    <source>
        <dbReference type="SAM" id="MobiDB-lite"/>
    </source>
</evidence>
<dbReference type="Proteomes" id="UP001438112">
    <property type="component" value="Unassembled WGS sequence"/>
</dbReference>
<feature type="region of interest" description="Disordered" evidence="1">
    <location>
        <begin position="1"/>
        <end position="26"/>
    </location>
</feature>
<organism evidence="2 3">
    <name type="scientific">Apilactobacillus apinorum</name>
    <dbReference type="NCBI Taxonomy" id="1218495"/>
    <lineage>
        <taxon>Bacteria</taxon>
        <taxon>Bacillati</taxon>
        <taxon>Bacillota</taxon>
        <taxon>Bacilli</taxon>
        <taxon>Lactobacillales</taxon>
        <taxon>Lactobacillaceae</taxon>
        <taxon>Apilactobacillus</taxon>
    </lineage>
</organism>
<gene>
    <name evidence="2" type="ORF">AP20H10_12290</name>
</gene>
<evidence type="ECO:0000313" key="2">
    <source>
        <dbReference type="EMBL" id="GAA6114866.1"/>
    </source>
</evidence>
<dbReference type="InterPro" id="IPR029064">
    <property type="entry name" value="Ribosomal_eL30-like_sf"/>
</dbReference>
<feature type="compositionally biased region" description="Polar residues" evidence="1">
    <location>
        <begin position="1"/>
        <end position="16"/>
    </location>
</feature>
<name>A0ABP9ZJ86_9LACO</name>
<proteinExistence type="predicted"/>
<keyword evidence="3" id="KW-1185">Reference proteome</keyword>
<dbReference type="SUPFAM" id="SSF160515">
    <property type="entry name" value="YueI-like"/>
    <property type="match status" value="1"/>
</dbReference>
<accession>A0ABP9ZJ86</accession>
<dbReference type="RefSeq" id="WP_053949848.1">
    <property type="nucleotide sequence ID" value="NZ_BAABVV010000040.1"/>
</dbReference>
<dbReference type="Pfam" id="PF07997">
    <property type="entry name" value="DUF1694"/>
    <property type="match status" value="1"/>
</dbReference>
<dbReference type="Gene3D" id="3.30.1330.30">
    <property type="match status" value="1"/>
</dbReference>
<dbReference type="PIRSF" id="PIRSF034303">
    <property type="entry name" value="DUF1694"/>
    <property type="match status" value="1"/>
</dbReference>
<dbReference type="InterPro" id="IPR012543">
    <property type="entry name" value="DUF1694"/>
</dbReference>
<reference evidence="2 3" key="1">
    <citation type="submission" date="2024-03" db="EMBL/GenBank/DDBJ databases">
        <title>Inconsistent identification of Apilactobacillus kunkeei-related strains obtained by well-developed overall genome related indices.</title>
        <authorList>
            <person name="Maeno S."/>
            <person name="Endo A."/>
        </authorList>
    </citation>
    <scope>NUCLEOTIDE SEQUENCE [LARGE SCALE GENOMIC DNA]</scope>
    <source>
        <strain evidence="2 3">20H-10</strain>
    </source>
</reference>
<dbReference type="EMBL" id="BAABVV010000040">
    <property type="protein sequence ID" value="GAA6114866.1"/>
    <property type="molecule type" value="Genomic_DNA"/>
</dbReference>